<accession>A0ABS5NTP8</accession>
<reference evidence="2 3" key="1">
    <citation type="submission" date="2021-05" db="EMBL/GenBank/DDBJ databases">
        <title>Novel Bacillus species.</title>
        <authorList>
            <person name="Liu G."/>
        </authorList>
    </citation>
    <scope>NUCLEOTIDE SEQUENCE [LARGE SCALE GENOMIC DNA]</scope>
    <source>
        <strain evidence="2 3">FJAT-49705</strain>
    </source>
</reference>
<organism evidence="2 3">
    <name type="scientific">Cytobacillus citreus</name>
    <dbReference type="NCBI Taxonomy" id="2833586"/>
    <lineage>
        <taxon>Bacteria</taxon>
        <taxon>Bacillati</taxon>
        <taxon>Bacillota</taxon>
        <taxon>Bacilli</taxon>
        <taxon>Bacillales</taxon>
        <taxon>Bacillaceae</taxon>
        <taxon>Cytobacillus</taxon>
    </lineage>
</organism>
<dbReference type="InterPro" id="IPR006448">
    <property type="entry name" value="Phage_term_ssu_P27"/>
</dbReference>
<evidence type="ECO:0000313" key="2">
    <source>
        <dbReference type="EMBL" id="MBS4191199.1"/>
    </source>
</evidence>
<comment type="caution">
    <text evidence="2">The sequence shown here is derived from an EMBL/GenBank/DDBJ whole genome shotgun (WGS) entry which is preliminary data.</text>
</comment>
<gene>
    <name evidence="2" type="ORF">KHA94_13500</name>
</gene>
<evidence type="ECO:0000256" key="1">
    <source>
        <dbReference type="SAM" id="MobiDB-lite"/>
    </source>
</evidence>
<dbReference type="Proteomes" id="UP000681027">
    <property type="component" value="Unassembled WGS sequence"/>
</dbReference>
<dbReference type="RefSeq" id="WP_213102656.1">
    <property type="nucleotide sequence ID" value="NZ_JAGYPM010000003.1"/>
</dbReference>
<keyword evidence="3" id="KW-1185">Reference proteome</keyword>
<protein>
    <submittedName>
        <fullName evidence="2">P27 family phage terminase small subunit</fullName>
    </submittedName>
</protein>
<sequence length="118" mass="13256">MTKIPTKETIKRRTISDMKGLGVHKTQYNRLIDIYSELVYQYLKLNDEFETGGYQYESYTAAGGAKKSPIVATLESLRKDILAYSDRLCLNPKSTMQPNNNGGDKNKSTLASVLSNLE</sequence>
<name>A0ABS5NTP8_9BACI</name>
<feature type="region of interest" description="Disordered" evidence="1">
    <location>
        <begin position="92"/>
        <end position="118"/>
    </location>
</feature>
<dbReference type="Pfam" id="PF05119">
    <property type="entry name" value="Terminase_4"/>
    <property type="match status" value="1"/>
</dbReference>
<evidence type="ECO:0000313" key="3">
    <source>
        <dbReference type="Proteomes" id="UP000681027"/>
    </source>
</evidence>
<dbReference type="EMBL" id="JAGYPM010000003">
    <property type="protein sequence ID" value="MBS4191199.1"/>
    <property type="molecule type" value="Genomic_DNA"/>
</dbReference>
<proteinExistence type="predicted"/>